<dbReference type="Proteomes" id="UP001430356">
    <property type="component" value="Unassembled WGS sequence"/>
</dbReference>
<feature type="compositionally biased region" description="Basic and acidic residues" evidence="1">
    <location>
        <begin position="26"/>
        <end position="39"/>
    </location>
</feature>
<feature type="compositionally biased region" description="Basic residues" evidence="1">
    <location>
        <begin position="86"/>
        <end position="96"/>
    </location>
</feature>
<evidence type="ECO:0000313" key="3">
    <source>
        <dbReference type="Proteomes" id="UP001430356"/>
    </source>
</evidence>
<feature type="region of interest" description="Disordered" evidence="1">
    <location>
        <begin position="1"/>
        <end position="116"/>
    </location>
</feature>
<feature type="region of interest" description="Disordered" evidence="1">
    <location>
        <begin position="567"/>
        <end position="613"/>
    </location>
</feature>
<feature type="compositionally biased region" description="Low complexity" evidence="1">
    <location>
        <begin position="590"/>
        <end position="603"/>
    </location>
</feature>
<evidence type="ECO:0000313" key="2">
    <source>
        <dbReference type="EMBL" id="KAK7195947.1"/>
    </source>
</evidence>
<keyword evidence="3" id="KW-1185">Reference proteome</keyword>
<feature type="region of interest" description="Disordered" evidence="1">
    <location>
        <begin position="293"/>
        <end position="378"/>
    </location>
</feature>
<reference evidence="2 3" key="1">
    <citation type="journal article" date="2021" name="MBio">
        <title>A New Model Trypanosomatid, Novymonas esmeraldas: Genomic Perception of Its 'Candidatus Pandoraea novymonadis' Endosymbiont.</title>
        <authorList>
            <person name="Zakharova A."/>
            <person name="Saura A."/>
            <person name="Butenko A."/>
            <person name="Podesvova L."/>
            <person name="Warmusova S."/>
            <person name="Kostygov A.Y."/>
            <person name="Nenarokova A."/>
            <person name="Lukes J."/>
            <person name="Opperdoes F.R."/>
            <person name="Yurchenko V."/>
        </authorList>
    </citation>
    <scope>NUCLEOTIDE SEQUENCE [LARGE SCALE GENOMIC DNA]</scope>
    <source>
        <strain evidence="2 3">E262AT.01</strain>
    </source>
</reference>
<organism evidence="2 3">
    <name type="scientific">Novymonas esmeraldas</name>
    <dbReference type="NCBI Taxonomy" id="1808958"/>
    <lineage>
        <taxon>Eukaryota</taxon>
        <taxon>Discoba</taxon>
        <taxon>Euglenozoa</taxon>
        <taxon>Kinetoplastea</taxon>
        <taxon>Metakinetoplastina</taxon>
        <taxon>Trypanosomatida</taxon>
        <taxon>Trypanosomatidae</taxon>
        <taxon>Novymonas</taxon>
    </lineage>
</organism>
<name>A0AAW0EPE3_9TRYP</name>
<feature type="region of interest" description="Disordered" evidence="1">
    <location>
        <begin position="204"/>
        <end position="227"/>
    </location>
</feature>
<feature type="compositionally biased region" description="Low complexity" evidence="1">
    <location>
        <begin position="336"/>
        <end position="349"/>
    </location>
</feature>
<comment type="caution">
    <text evidence="2">The sequence shown here is derived from an EMBL/GenBank/DDBJ whole genome shotgun (WGS) entry which is preliminary data.</text>
</comment>
<feature type="compositionally biased region" description="Polar residues" evidence="1">
    <location>
        <begin position="205"/>
        <end position="215"/>
    </location>
</feature>
<protein>
    <submittedName>
        <fullName evidence="2">Uncharacterized protein</fullName>
    </submittedName>
</protein>
<feature type="region of interest" description="Disordered" evidence="1">
    <location>
        <begin position="441"/>
        <end position="529"/>
    </location>
</feature>
<feature type="compositionally biased region" description="Low complexity" evidence="1">
    <location>
        <begin position="450"/>
        <end position="471"/>
    </location>
</feature>
<evidence type="ECO:0000256" key="1">
    <source>
        <dbReference type="SAM" id="MobiDB-lite"/>
    </source>
</evidence>
<dbReference type="AlphaFoldDB" id="A0AAW0EPE3"/>
<sequence length="643" mass="66660">MPTPASAAVLHTALERRRWSPSGAPAHREHAHRDRRDCGSADAEADPIATTRASPAQAAEEVPKHRRAHRHHSSDAAQSSPPVPRHNARVTSRGRPRCCAADTGTRDGGAGQRSSSRLQRLLQRLEVEVQQADGVGVGETPLAELYRDLFLHALADGAAWERRAWQLEAEARANARREARLARRLRRAQRTVELLAAFVGGAACPSSQEGTSTSHAHPRRRAETSAAVAAVPLSRPRRRPASYSAVSDLLQSSLGRSLHFAYDLQRSSSSSSGDSCCSRGETAALAAAAAAAAMTTAPPREECDGRRARRALTSSPDVQRAAVLQRTEDEGGTAPSDTAACASHSASSALPPQPSTRPLASRAAHPDAPMTHNRTAAGNAVGVGHSSAVHSLLDLLRSRDGTPTVAETLGHTLWSARPHVGATASLPPPPAHESVAAAAHRDRTRELLVPTASSSPSSSSGGRGGAARLRLPLPPTPSHSPILSRSLERGCDSGGGGGVAEAASLPSSSSAHPPPPPRRRGHSGGASVPVAAARVSPHALPPPPTSMATSSPEPIASVVDVAPAYRRGGSASAHTDSVGERRYSSEDWESASSSGASAASSASPDVGATAAATDSEGYAVWRAQLEAHLIHGCASDALPRMLE</sequence>
<proteinExistence type="predicted"/>
<accession>A0AAW0EPE3</accession>
<gene>
    <name evidence="2" type="ORF">NESM_000527800</name>
</gene>
<dbReference type="EMBL" id="JAECZO010000065">
    <property type="protein sequence ID" value="KAK7195947.1"/>
    <property type="molecule type" value="Genomic_DNA"/>
</dbReference>